<dbReference type="HAMAP" id="MF_00111">
    <property type="entry name" value="MurA"/>
    <property type="match status" value="1"/>
</dbReference>
<evidence type="ECO:0000256" key="9">
    <source>
        <dbReference type="ARBA" id="ARBA00023316"/>
    </source>
</evidence>
<feature type="binding site" evidence="12">
    <location>
        <begin position="121"/>
        <end position="125"/>
    </location>
    <ligand>
        <name>UDP-N-acetyl-alpha-D-glucosamine</name>
        <dbReference type="ChEBI" id="CHEBI:57705"/>
    </ligand>
</feature>
<keyword evidence="3 12" id="KW-0963">Cytoplasm</keyword>
<evidence type="ECO:0000256" key="12">
    <source>
        <dbReference type="HAMAP-Rule" id="MF_00111"/>
    </source>
</evidence>
<evidence type="ECO:0000256" key="11">
    <source>
        <dbReference type="ARBA" id="ARBA00047527"/>
    </source>
</evidence>
<feature type="binding site" evidence="12">
    <location>
        <position position="308"/>
    </location>
    <ligand>
        <name>UDP-N-acetyl-alpha-D-glucosamine</name>
        <dbReference type="ChEBI" id="CHEBI:57705"/>
    </ligand>
</feature>
<dbReference type="NCBIfam" id="NF006873">
    <property type="entry name" value="PRK09369.1"/>
    <property type="match status" value="1"/>
</dbReference>
<evidence type="ECO:0000313" key="14">
    <source>
        <dbReference type="EMBL" id="QAT16465.1"/>
    </source>
</evidence>
<keyword evidence="4 12" id="KW-0132">Cell division</keyword>
<feature type="binding site" evidence="12">
    <location>
        <position position="92"/>
    </location>
    <ligand>
        <name>UDP-N-acetyl-alpha-D-glucosamine</name>
        <dbReference type="ChEBI" id="CHEBI:57705"/>
    </ligand>
</feature>
<evidence type="ECO:0000256" key="6">
    <source>
        <dbReference type="ARBA" id="ARBA00022960"/>
    </source>
</evidence>
<feature type="binding site" evidence="12">
    <location>
        <begin position="22"/>
        <end position="23"/>
    </location>
    <ligand>
        <name>phosphoenolpyruvate</name>
        <dbReference type="ChEBI" id="CHEBI:58702"/>
    </ligand>
</feature>
<keyword evidence="7 12" id="KW-0573">Peptidoglycan synthesis</keyword>
<keyword evidence="9 12" id="KW-0961">Cell wall biogenesis/degradation</keyword>
<gene>
    <name evidence="12" type="primary">murA</name>
    <name evidence="14" type="ORF">BU251_01335</name>
</gene>
<evidence type="ECO:0000256" key="2">
    <source>
        <dbReference type="ARBA" id="ARBA00004752"/>
    </source>
</evidence>
<proteinExistence type="inferred from homology"/>
<protein>
    <recommendedName>
        <fullName evidence="12">UDP-N-acetylglucosamine 1-carboxyvinyltransferase</fullName>
        <ecNumber evidence="12">2.5.1.7</ecNumber>
    </recommendedName>
    <alternativeName>
        <fullName evidence="12">Enoylpyruvate transferase</fullName>
    </alternativeName>
    <alternativeName>
        <fullName evidence="12">UDP-N-acetylglucosamine enolpyruvyl transferase</fullName>
        <shortName evidence="12">EPT</shortName>
    </alternativeName>
</protein>
<dbReference type="GO" id="GO:0008760">
    <property type="term" value="F:UDP-N-acetylglucosamine 1-carboxyvinyltransferase activity"/>
    <property type="evidence" value="ECO:0007669"/>
    <property type="project" value="UniProtKB-UniRule"/>
</dbReference>
<dbReference type="Gene3D" id="3.65.10.10">
    <property type="entry name" value="Enolpyruvate transferase domain"/>
    <property type="match status" value="2"/>
</dbReference>
<dbReference type="PANTHER" id="PTHR43783">
    <property type="entry name" value="UDP-N-ACETYLGLUCOSAMINE 1-CARBOXYVINYLTRANSFERASE"/>
    <property type="match status" value="1"/>
</dbReference>
<evidence type="ECO:0000256" key="10">
    <source>
        <dbReference type="ARBA" id="ARBA00038367"/>
    </source>
</evidence>
<feature type="binding site" evidence="12">
    <location>
        <position position="330"/>
    </location>
    <ligand>
        <name>UDP-N-acetyl-alpha-D-glucosamine</name>
        <dbReference type="ChEBI" id="CHEBI:57705"/>
    </ligand>
</feature>
<evidence type="ECO:0000259" key="13">
    <source>
        <dbReference type="Pfam" id="PF00275"/>
    </source>
</evidence>
<dbReference type="UniPathway" id="UPA00219"/>
<evidence type="ECO:0000256" key="3">
    <source>
        <dbReference type="ARBA" id="ARBA00022490"/>
    </source>
</evidence>
<dbReference type="InterPro" id="IPR036968">
    <property type="entry name" value="Enolpyruvate_Tfrase_sf"/>
</dbReference>
<comment type="pathway">
    <text evidence="2 12">Cell wall biogenesis; peptidoglycan biosynthesis.</text>
</comment>
<dbReference type="NCBIfam" id="TIGR01072">
    <property type="entry name" value="murA"/>
    <property type="match status" value="1"/>
</dbReference>
<keyword evidence="5 12" id="KW-0808">Transferase</keyword>
<dbReference type="EC" id="2.5.1.7" evidence="12"/>
<evidence type="ECO:0000256" key="7">
    <source>
        <dbReference type="ARBA" id="ARBA00022984"/>
    </source>
</evidence>
<dbReference type="CDD" id="cd01555">
    <property type="entry name" value="UdpNAET"/>
    <property type="match status" value="1"/>
</dbReference>
<dbReference type="Pfam" id="PF00275">
    <property type="entry name" value="EPSP_synthase"/>
    <property type="match status" value="1"/>
</dbReference>
<dbReference type="PANTHER" id="PTHR43783:SF1">
    <property type="entry name" value="UDP-N-ACETYLGLUCOSAMINE 1-CARBOXYVINYLTRANSFERASE"/>
    <property type="match status" value="1"/>
</dbReference>
<dbReference type="GO" id="GO:0071555">
    <property type="term" value="P:cell wall organization"/>
    <property type="evidence" value="ECO:0007669"/>
    <property type="project" value="UniProtKB-KW"/>
</dbReference>
<evidence type="ECO:0000256" key="4">
    <source>
        <dbReference type="ARBA" id="ARBA00022618"/>
    </source>
</evidence>
<dbReference type="RefSeq" id="WP_128699103.1">
    <property type="nucleotide sequence ID" value="NZ_CP019384.1"/>
</dbReference>
<dbReference type="InterPro" id="IPR013792">
    <property type="entry name" value="RNA3'P_cycl/enolpyr_Trfase_a/b"/>
</dbReference>
<evidence type="ECO:0000313" key="15">
    <source>
        <dbReference type="Proteomes" id="UP000287243"/>
    </source>
</evidence>
<dbReference type="OrthoDB" id="9803760at2"/>
<keyword evidence="6 12" id="KW-0133">Cell shape</keyword>
<dbReference type="Proteomes" id="UP000287243">
    <property type="component" value="Chromosome"/>
</dbReference>
<comment type="similarity">
    <text evidence="10 12">Belongs to the EPSP synthase family. MurA subfamily.</text>
</comment>
<feature type="domain" description="Enolpyruvate transferase" evidence="13">
    <location>
        <begin position="7"/>
        <end position="409"/>
    </location>
</feature>
<dbReference type="GO" id="GO:0009252">
    <property type="term" value="P:peptidoglycan biosynthetic process"/>
    <property type="evidence" value="ECO:0007669"/>
    <property type="project" value="UniProtKB-UniRule"/>
</dbReference>
<dbReference type="InterPro" id="IPR001986">
    <property type="entry name" value="Enolpyruvate_Tfrase_dom"/>
</dbReference>
<dbReference type="KEGG" id="vai:BU251_01335"/>
<feature type="active site" description="Proton donor" evidence="12">
    <location>
        <position position="116"/>
    </location>
</feature>
<dbReference type="GO" id="GO:0019277">
    <property type="term" value="P:UDP-N-acetylgalactosamine biosynthetic process"/>
    <property type="evidence" value="ECO:0007669"/>
    <property type="project" value="InterPro"/>
</dbReference>
<dbReference type="SUPFAM" id="SSF55205">
    <property type="entry name" value="EPT/RTPC-like"/>
    <property type="match status" value="1"/>
</dbReference>
<reference evidence="14 15" key="1">
    <citation type="submission" date="2017-01" db="EMBL/GenBank/DDBJ databases">
        <title>First insights into the biology of 'candidatus Vampirococcus archaeovorus'.</title>
        <authorList>
            <person name="Kizina J."/>
            <person name="Jordan S."/>
            <person name="Stueber K."/>
            <person name="Reinhardt R."/>
            <person name="Harder J."/>
        </authorList>
    </citation>
    <scope>NUCLEOTIDE SEQUENCE [LARGE SCALE GENOMIC DNA]</scope>
    <source>
        <strain evidence="14 15">LiM</strain>
    </source>
</reference>
<comment type="function">
    <text evidence="12">Cell wall formation. Adds enolpyruvyl to UDP-N-acetylglucosamine.</text>
</comment>
<dbReference type="EMBL" id="CP019384">
    <property type="protein sequence ID" value="QAT16465.1"/>
    <property type="molecule type" value="Genomic_DNA"/>
</dbReference>
<comment type="catalytic activity">
    <reaction evidence="11 12">
        <text>phosphoenolpyruvate + UDP-N-acetyl-alpha-D-glucosamine = UDP-N-acetyl-3-O-(1-carboxyvinyl)-alpha-D-glucosamine + phosphate</text>
        <dbReference type="Rhea" id="RHEA:18681"/>
        <dbReference type="ChEBI" id="CHEBI:43474"/>
        <dbReference type="ChEBI" id="CHEBI:57705"/>
        <dbReference type="ChEBI" id="CHEBI:58702"/>
        <dbReference type="ChEBI" id="CHEBI:68483"/>
        <dbReference type="EC" id="2.5.1.7"/>
    </reaction>
</comment>
<evidence type="ECO:0000256" key="5">
    <source>
        <dbReference type="ARBA" id="ARBA00022679"/>
    </source>
</evidence>
<accession>A0A410P2P3</accession>
<dbReference type="InterPro" id="IPR050068">
    <property type="entry name" value="MurA_subfamily"/>
</dbReference>
<keyword evidence="8 12" id="KW-0131">Cell cycle</keyword>
<dbReference type="GO" id="GO:0008360">
    <property type="term" value="P:regulation of cell shape"/>
    <property type="evidence" value="ECO:0007669"/>
    <property type="project" value="UniProtKB-KW"/>
</dbReference>
<evidence type="ECO:0000256" key="1">
    <source>
        <dbReference type="ARBA" id="ARBA00004496"/>
    </source>
</evidence>
<name>A0A410P2P3_VELA1</name>
<feature type="modified residue" description="2-(S-cysteinyl)pyruvic acid O-phosphothioketal" evidence="12">
    <location>
        <position position="116"/>
    </location>
</feature>
<dbReference type="AlphaFoldDB" id="A0A410P2P3"/>
<organism evidence="14 15">
    <name type="scientific">Velamenicoccus archaeovorus</name>
    <dbReference type="NCBI Taxonomy" id="1930593"/>
    <lineage>
        <taxon>Bacteria</taxon>
        <taxon>Pseudomonadati</taxon>
        <taxon>Candidatus Omnitrophota</taxon>
        <taxon>Candidatus Velamenicoccus</taxon>
    </lineage>
</organism>
<evidence type="ECO:0000256" key="8">
    <source>
        <dbReference type="ARBA" id="ARBA00023306"/>
    </source>
</evidence>
<sequence>MDKLVIEGGIPLKGSVEVSGSKNSLLPILAATLLTKDKCVIKNAPDLRDTVSMLKILKHLGVAYEFKDHVIRLRPNGLERCEAPYKLVSTMRASFCVLGPLLARYGKARVSLPGGCVIGVRPVDLHLKGLAKLGAKIQVKEGYVIADGRRLKGTHIYLGGAFGSSVLATGNVMMAATLAAGTTVIENAACEPEVVDLARFLIKMGAKIKGEGSPYLEIAGVKELHGVEYEVIPDRIEAATLIMAAGVTRGEVLVRKARAEHMMAVLEKLEEAGMDFKIARDSVLVKKSSRRFKPTDVVTLPYPGFPTDVQAQFMTLMSITDGISVITEKIYPDRFMHVAELNRMGAQVKREGPYAVVHGTRQLSGAPVMASDLRASAALVLAGLVARGRTEVSRIYHLDRGYERLEEKLKVLGAKIERVKE</sequence>
<keyword evidence="15" id="KW-1185">Reference proteome</keyword>
<comment type="caution">
    <text evidence="12">Lacks conserved residue(s) required for the propagation of feature annotation.</text>
</comment>
<keyword evidence="12" id="KW-0670">Pyruvate</keyword>
<dbReference type="GO" id="GO:0005737">
    <property type="term" value="C:cytoplasm"/>
    <property type="evidence" value="ECO:0007669"/>
    <property type="project" value="UniProtKB-SubCell"/>
</dbReference>
<comment type="subcellular location">
    <subcellularLocation>
        <location evidence="1 12">Cytoplasm</location>
    </subcellularLocation>
</comment>
<dbReference type="InterPro" id="IPR005750">
    <property type="entry name" value="UDP_GlcNAc_COvinyl_MurA"/>
</dbReference>
<dbReference type="GO" id="GO:0051301">
    <property type="term" value="P:cell division"/>
    <property type="evidence" value="ECO:0007669"/>
    <property type="project" value="UniProtKB-KW"/>
</dbReference>
<dbReference type="FunFam" id="3.65.10.10:FF:000001">
    <property type="entry name" value="UDP-N-acetylglucosamine 1-carboxyvinyltransferase"/>
    <property type="match status" value="1"/>
</dbReference>